<protein>
    <submittedName>
        <fullName evidence="4">Uncharacterized protein</fullName>
    </submittedName>
</protein>
<accession>A0A914HNK6</accession>
<evidence type="ECO:0000313" key="3">
    <source>
        <dbReference type="Proteomes" id="UP000887572"/>
    </source>
</evidence>
<feature type="transmembrane region" description="Helical" evidence="2">
    <location>
        <begin position="106"/>
        <end position="125"/>
    </location>
</feature>
<keyword evidence="2" id="KW-1133">Transmembrane helix</keyword>
<keyword evidence="2" id="KW-0812">Transmembrane</keyword>
<feature type="region of interest" description="Disordered" evidence="1">
    <location>
        <begin position="21"/>
        <end position="43"/>
    </location>
</feature>
<evidence type="ECO:0000256" key="1">
    <source>
        <dbReference type="SAM" id="MobiDB-lite"/>
    </source>
</evidence>
<dbReference type="AlphaFoldDB" id="A0A914HNK6"/>
<keyword evidence="2" id="KW-0472">Membrane</keyword>
<proteinExistence type="predicted"/>
<dbReference type="WBParaSite" id="Gr19_v10_g225.t1">
    <property type="protein sequence ID" value="Gr19_v10_g225.t1"/>
    <property type="gene ID" value="Gr19_v10_g225"/>
</dbReference>
<keyword evidence="3" id="KW-1185">Reference proteome</keyword>
<organism evidence="3 4">
    <name type="scientific">Globodera rostochiensis</name>
    <name type="common">Golden nematode worm</name>
    <name type="synonym">Heterodera rostochiensis</name>
    <dbReference type="NCBI Taxonomy" id="31243"/>
    <lineage>
        <taxon>Eukaryota</taxon>
        <taxon>Metazoa</taxon>
        <taxon>Ecdysozoa</taxon>
        <taxon>Nematoda</taxon>
        <taxon>Chromadorea</taxon>
        <taxon>Rhabditida</taxon>
        <taxon>Tylenchina</taxon>
        <taxon>Tylenchomorpha</taxon>
        <taxon>Tylenchoidea</taxon>
        <taxon>Heteroderidae</taxon>
        <taxon>Heteroderinae</taxon>
        <taxon>Globodera</taxon>
    </lineage>
</organism>
<sequence>MTNCLPPWRFGSLGDDCGGADLKDNDNNSSNSNSINNNDNNEADGILPEALQKLYVQYADLYRCACPAYCCYTRPTSTANQQQNAPGTDQKGRTNGMIRRLSSRTLTAPPTAFLLLLLLLISFSAPR</sequence>
<evidence type="ECO:0000313" key="4">
    <source>
        <dbReference type="WBParaSite" id="Gr19_v10_g225.t1"/>
    </source>
</evidence>
<name>A0A914HNK6_GLORO</name>
<dbReference type="Proteomes" id="UP000887572">
    <property type="component" value="Unplaced"/>
</dbReference>
<feature type="compositionally biased region" description="Low complexity" evidence="1">
    <location>
        <begin position="27"/>
        <end position="40"/>
    </location>
</feature>
<reference evidence="4" key="1">
    <citation type="submission" date="2022-11" db="UniProtKB">
        <authorList>
            <consortium name="WormBaseParasite"/>
        </authorList>
    </citation>
    <scope>IDENTIFICATION</scope>
</reference>
<evidence type="ECO:0000256" key="2">
    <source>
        <dbReference type="SAM" id="Phobius"/>
    </source>
</evidence>